<sequence>MGQYWRCGQDDDDAWIQGTQLTWIGYNAIEHPANISFASFSVDGGPPTPFLLSGHSSTEGNSTYNQVLFTTPSLPPGSHYIVVTYNGSPDVAPLTLDYIYLSTATELAAATSSSPNCGVISVGVIVGGTLGGVALALLAFGLFFFIFSGKRRRPISFKRYPKALEHGGLQTTPLKSELAPAPHSPSKIMSHQLGSETLMPLEQRTVPCQSSSAIESQLNKESSSDALERVLEITSPELLSLPILPSLGNSSLDELGHGHNENSAAVASAQPLLLSRNTKFFPAADQIKNPSGAVQNGCHITGQQIRRLPPVPPPPNSSLPTMSSSDSSCYTVVFESSAEYPSAAELRSGLEKGSDEVKLDTLRKIVISTINGNPQAGSIL</sequence>
<evidence type="ECO:0000256" key="2">
    <source>
        <dbReference type="SAM" id="Phobius"/>
    </source>
</evidence>
<reference evidence="3" key="1">
    <citation type="submission" date="2021-02" db="EMBL/GenBank/DDBJ databases">
        <authorList>
            <person name="Nieuwenhuis M."/>
            <person name="Van De Peppel L.J.J."/>
        </authorList>
    </citation>
    <scope>NUCLEOTIDE SEQUENCE</scope>
    <source>
        <strain evidence="3">D49</strain>
    </source>
</reference>
<dbReference type="EMBL" id="JABCKI010005920">
    <property type="protein sequence ID" value="KAG5636537.1"/>
    <property type="molecule type" value="Genomic_DNA"/>
</dbReference>
<organism evidence="3 4">
    <name type="scientific">Sphagnurus paluster</name>
    <dbReference type="NCBI Taxonomy" id="117069"/>
    <lineage>
        <taxon>Eukaryota</taxon>
        <taxon>Fungi</taxon>
        <taxon>Dikarya</taxon>
        <taxon>Basidiomycota</taxon>
        <taxon>Agaricomycotina</taxon>
        <taxon>Agaricomycetes</taxon>
        <taxon>Agaricomycetidae</taxon>
        <taxon>Agaricales</taxon>
        <taxon>Tricholomatineae</taxon>
        <taxon>Lyophyllaceae</taxon>
        <taxon>Sphagnurus</taxon>
    </lineage>
</organism>
<name>A0A9P7FXA7_9AGAR</name>
<dbReference type="AlphaFoldDB" id="A0A9P7FXA7"/>
<comment type="caution">
    <text evidence="3">The sequence shown here is derived from an EMBL/GenBank/DDBJ whole genome shotgun (WGS) entry which is preliminary data.</text>
</comment>
<keyword evidence="2" id="KW-1133">Transmembrane helix</keyword>
<reference evidence="3" key="2">
    <citation type="submission" date="2021-10" db="EMBL/GenBank/DDBJ databases">
        <title>Phylogenomics reveals ancestral predisposition of the termite-cultivated fungus Termitomyces towards a domesticated lifestyle.</title>
        <authorList>
            <person name="Auxier B."/>
            <person name="Grum-Grzhimaylo A."/>
            <person name="Cardenas M.E."/>
            <person name="Lodge J.D."/>
            <person name="Laessoe T."/>
            <person name="Pedersen O."/>
            <person name="Smith M.E."/>
            <person name="Kuyper T.W."/>
            <person name="Franco-Molano E.A."/>
            <person name="Baroni T.J."/>
            <person name="Aanen D.K."/>
        </authorList>
    </citation>
    <scope>NUCLEOTIDE SEQUENCE</scope>
    <source>
        <strain evidence="3">D49</strain>
    </source>
</reference>
<protein>
    <submittedName>
        <fullName evidence="3">Uncharacterized protein</fullName>
    </submittedName>
</protein>
<feature type="transmembrane region" description="Helical" evidence="2">
    <location>
        <begin position="119"/>
        <end position="147"/>
    </location>
</feature>
<gene>
    <name evidence="3" type="ORF">H0H81_007704</name>
</gene>
<dbReference type="Proteomes" id="UP000717328">
    <property type="component" value="Unassembled WGS sequence"/>
</dbReference>
<keyword evidence="2" id="KW-0812">Transmembrane</keyword>
<keyword evidence="2" id="KW-0472">Membrane</keyword>
<accession>A0A9P7FXA7</accession>
<feature type="region of interest" description="Disordered" evidence="1">
    <location>
        <begin position="304"/>
        <end position="324"/>
    </location>
</feature>
<evidence type="ECO:0000313" key="3">
    <source>
        <dbReference type="EMBL" id="KAG5636537.1"/>
    </source>
</evidence>
<dbReference type="OrthoDB" id="2920868at2759"/>
<dbReference type="Gene3D" id="2.60.120.260">
    <property type="entry name" value="Galactose-binding domain-like"/>
    <property type="match status" value="1"/>
</dbReference>
<keyword evidence="4" id="KW-1185">Reference proteome</keyword>
<proteinExistence type="predicted"/>
<evidence type="ECO:0000256" key="1">
    <source>
        <dbReference type="SAM" id="MobiDB-lite"/>
    </source>
</evidence>
<evidence type="ECO:0000313" key="4">
    <source>
        <dbReference type="Proteomes" id="UP000717328"/>
    </source>
</evidence>